<dbReference type="Pfam" id="PF01112">
    <property type="entry name" value="Asparaginase_2"/>
    <property type="match status" value="1"/>
</dbReference>
<accession>A0ABW2II89</accession>
<dbReference type="Gene3D" id="3.60.20.30">
    <property type="entry name" value="(Glycosyl)asparaginase"/>
    <property type="match status" value="1"/>
</dbReference>
<dbReference type="SUPFAM" id="SSF56235">
    <property type="entry name" value="N-terminal nucleophile aminohydrolases (Ntn hydrolases)"/>
    <property type="match status" value="1"/>
</dbReference>
<comment type="caution">
    <text evidence="2">The sequence shown here is derived from an EMBL/GenBank/DDBJ whole genome shotgun (WGS) entry which is preliminary data.</text>
</comment>
<dbReference type="PANTHER" id="PTHR10188:SF6">
    <property type="entry name" value="N(4)-(BETA-N-ACETYLGLUCOSAMINYL)-L-ASPARAGINASE"/>
    <property type="match status" value="1"/>
</dbReference>
<dbReference type="Proteomes" id="UP001596492">
    <property type="component" value="Unassembled WGS sequence"/>
</dbReference>
<organism evidence="2 3">
    <name type="scientific">Hirschia litorea</name>
    <dbReference type="NCBI Taxonomy" id="1199156"/>
    <lineage>
        <taxon>Bacteria</taxon>
        <taxon>Pseudomonadati</taxon>
        <taxon>Pseudomonadota</taxon>
        <taxon>Alphaproteobacteria</taxon>
        <taxon>Hyphomonadales</taxon>
        <taxon>Hyphomonadaceae</taxon>
        <taxon>Hirschia</taxon>
    </lineage>
</organism>
<sequence length="349" mass="36030">MRKLVTGFCGIGAALALYACAQPSTAQEDAAAQIVDPVTVQESLKAQSWTLVIHGGAGVIERANMTAKKEIAYRKGLEEALLAGQNILANGGQAMDAIEAAVVLLENNPNFNAGHGAVMTAAATHELDASIMDGRDMNAGAVAGLKTVKNPVKAARAVMEQSEHVMFAGADADRFAQEHAIEQVDNSYFTTPSRKAALERVLKSRAEKADKRGTVGAVAIDMRGNIAAATSTGGMTAKIPGRVGDAPIVGAGVYADNNGCGVSATGHGEYFIRVAVAKTICTRIELLNETPAAASKVALDKVADLGGDGGVIVISKTGESAFVFNTPGMFRGIVTGDGVLETRIYGDAQ</sequence>
<keyword evidence="3" id="KW-1185">Reference proteome</keyword>
<evidence type="ECO:0000313" key="3">
    <source>
        <dbReference type="Proteomes" id="UP001596492"/>
    </source>
</evidence>
<protein>
    <submittedName>
        <fullName evidence="2">Isoaspartyl peptidase/L-asparaginase family protein</fullName>
    </submittedName>
</protein>
<gene>
    <name evidence="2" type="ORF">ACFQS8_04300</name>
</gene>
<dbReference type="InterPro" id="IPR029055">
    <property type="entry name" value="Ntn_hydrolases_N"/>
</dbReference>
<name>A0ABW2II89_9PROT</name>
<dbReference type="InterPro" id="IPR000246">
    <property type="entry name" value="Peptidase_T2"/>
</dbReference>
<feature type="chain" id="PRO_5046164696" evidence="1">
    <location>
        <begin position="22"/>
        <end position="349"/>
    </location>
</feature>
<dbReference type="RefSeq" id="WP_382166029.1">
    <property type="nucleotide sequence ID" value="NZ_JBHTBR010000002.1"/>
</dbReference>
<dbReference type="EMBL" id="JBHTBR010000002">
    <property type="protein sequence ID" value="MFC7290826.1"/>
    <property type="molecule type" value="Genomic_DNA"/>
</dbReference>
<evidence type="ECO:0000256" key="1">
    <source>
        <dbReference type="SAM" id="SignalP"/>
    </source>
</evidence>
<dbReference type="PROSITE" id="PS51257">
    <property type="entry name" value="PROKAR_LIPOPROTEIN"/>
    <property type="match status" value="1"/>
</dbReference>
<reference evidence="3" key="1">
    <citation type="journal article" date="2019" name="Int. J. Syst. Evol. Microbiol.">
        <title>The Global Catalogue of Microorganisms (GCM) 10K type strain sequencing project: providing services to taxonomists for standard genome sequencing and annotation.</title>
        <authorList>
            <consortium name="The Broad Institute Genomics Platform"/>
            <consortium name="The Broad Institute Genome Sequencing Center for Infectious Disease"/>
            <person name="Wu L."/>
            <person name="Ma J."/>
        </authorList>
    </citation>
    <scope>NUCLEOTIDE SEQUENCE [LARGE SCALE GENOMIC DNA]</scope>
    <source>
        <strain evidence="3">CCUG 51308</strain>
    </source>
</reference>
<evidence type="ECO:0000313" key="2">
    <source>
        <dbReference type="EMBL" id="MFC7290826.1"/>
    </source>
</evidence>
<feature type="signal peptide" evidence="1">
    <location>
        <begin position="1"/>
        <end position="21"/>
    </location>
</feature>
<dbReference type="CDD" id="cd04701">
    <property type="entry name" value="Asparaginase_2"/>
    <property type="match status" value="1"/>
</dbReference>
<proteinExistence type="predicted"/>
<keyword evidence="1" id="KW-0732">Signal</keyword>
<dbReference type="PANTHER" id="PTHR10188">
    <property type="entry name" value="L-ASPARAGINASE"/>
    <property type="match status" value="1"/>
</dbReference>